<dbReference type="AlphaFoldDB" id="A0A4R5KAH3"/>
<evidence type="ECO:0000313" key="4">
    <source>
        <dbReference type="Proteomes" id="UP000295511"/>
    </source>
</evidence>
<dbReference type="SUPFAM" id="SSF52788">
    <property type="entry name" value="Phosphotyrosine protein phosphatases I"/>
    <property type="match status" value="1"/>
</dbReference>
<dbReference type="InterPro" id="IPR036196">
    <property type="entry name" value="Ptyr_pPase_sf"/>
</dbReference>
<keyword evidence="4" id="KW-1185">Reference proteome</keyword>
<comment type="caution">
    <text evidence="3">The sequence shown here is derived from an EMBL/GenBank/DDBJ whole genome shotgun (WGS) entry which is preliminary data.</text>
</comment>
<dbReference type="Gene3D" id="3.40.50.2300">
    <property type="match status" value="1"/>
</dbReference>
<reference evidence="3 4" key="1">
    <citation type="submission" date="2019-03" db="EMBL/GenBank/DDBJ databases">
        <title>Whole genome sequence of Arthrobacter sp JH1-1.</title>
        <authorList>
            <person name="Trinh H.N."/>
        </authorList>
    </citation>
    <scope>NUCLEOTIDE SEQUENCE [LARGE SCALE GENOMIC DNA]</scope>
    <source>
        <strain evidence="3 4">JH1-1</strain>
    </source>
</reference>
<dbReference type="InterPro" id="IPR023485">
    <property type="entry name" value="Ptyr_pPase"/>
</dbReference>
<dbReference type="Pfam" id="PF01451">
    <property type="entry name" value="LMWPc"/>
    <property type="match status" value="1"/>
</dbReference>
<evidence type="ECO:0000259" key="2">
    <source>
        <dbReference type="Pfam" id="PF01451"/>
    </source>
</evidence>
<dbReference type="RefSeq" id="WP_133206102.1">
    <property type="nucleotide sequence ID" value="NZ_SMRU01000029.1"/>
</dbReference>
<accession>A0A4R5KAH3</accession>
<dbReference type="EMBL" id="SMRU01000029">
    <property type="protein sequence ID" value="TDF91515.1"/>
    <property type="molecule type" value="Genomic_DNA"/>
</dbReference>
<evidence type="ECO:0000256" key="1">
    <source>
        <dbReference type="SAM" id="MobiDB-lite"/>
    </source>
</evidence>
<organism evidence="3 4">
    <name type="scientific">Arthrobacter terricola</name>
    <dbReference type="NCBI Taxonomy" id="2547396"/>
    <lineage>
        <taxon>Bacteria</taxon>
        <taxon>Bacillati</taxon>
        <taxon>Actinomycetota</taxon>
        <taxon>Actinomycetes</taxon>
        <taxon>Micrococcales</taxon>
        <taxon>Micrococcaceae</taxon>
        <taxon>Arthrobacter</taxon>
    </lineage>
</organism>
<protein>
    <recommendedName>
        <fullName evidence="2">Phosphotyrosine protein phosphatase I domain-containing protein</fullName>
    </recommendedName>
</protein>
<gene>
    <name evidence="3" type="ORF">E1809_20525</name>
</gene>
<feature type="compositionally biased region" description="Low complexity" evidence="1">
    <location>
        <begin position="40"/>
        <end position="49"/>
    </location>
</feature>
<dbReference type="OrthoDB" id="9799372at2"/>
<dbReference type="Proteomes" id="UP000295511">
    <property type="component" value="Unassembled WGS sequence"/>
</dbReference>
<name>A0A4R5KAH3_9MICC</name>
<feature type="region of interest" description="Disordered" evidence="1">
    <location>
        <begin position="36"/>
        <end position="75"/>
    </location>
</feature>
<feature type="domain" description="Phosphotyrosine protein phosphatase I" evidence="2">
    <location>
        <begin position="8"/>
        <end position="68"/>
    </location>
</feature>
<proteinExistence type="predicted"/>
<evidence type="ECO:0000313" key="3">
    <source>
        <dbReference type="EMBL" id="TDF91515.1"/>
    </source>
</evidence>
<sequence>MGQTQPAVLFVCSRNGGRSQRAAGLMRDLAGDNVTVSAAGTKPGTGPTTEAVDPATGLGIDITGEHSDPVGLRRR</sequence>